<feature type="binding site" evidence="15">
    <location>
        <position position="974"/>
    </location>
    <ligand>
        <name>Mg(2+)</name>
        <dbReference type="ChEBI" id="CHEBI:18420"/>
    </ligand>
</feature>
<keyword evidence="7 15" id="KW-0269">Exonuclease</keyword>
<dbReference type="SUPFAM" id="SSF52540">
    <property type="entry name" value="P-loop containing nucleoside triphosphate hydrolases"/>
    <property type="match status" value="1"/>
</dbReference>
<evidence type="ECO:0000313" key="20">
    <source>
        <dbReference type="EMBL" id="PWQ98898.1"/>
    </source>
</evidence>
<keyword evidence="8 15" id="KW-0067">ATP-binding</keyword>
<evidence type="ECO:0000256" key="13">
    <source>
        <dbReference type="ARBA" id="ARBA00034617"/>
    </source>
</evidence>
<dbReference type="InterPro" id="IPR027417">
    <property type="entry name" value="P-loop_NTPase"/>
</dbReference>
<feature type="binding site" evidence="15">
    <location>
        <position position="1095"/>
    </location>
    <ligand>
        <name>Mg(2+)</name>
        <dbReference type="ChEBI" id="CHEBI:18420"/>
    </ligand>
</feature>
<dbReference type="GO" id="GO:0005524">
    <property type="term" value="F:ATP binding"/>
    <property type="evidence" value="ECO:0007669"/>
    <property type="project" value="UniProtKB-UniRule"/>
</dbReference>
<dbReference type="EMBL" id="QGKL01000009">
    <property type="protein sequence ID" value="PWQ98898.1"/>
    <property type="molecule type" value="Genomic_DNA"/>
</dbReference>
<dbReference type="Gene3D" id="1.10.3170.10">
    <property type="entry name" value="Recbcd, chain B, domain 2"/>
    <property type="match status" value="1"/>
</dbReference>
<evidence type="ECO:0000256" key="10">
    <source>
        <dbReference type="ARBA" id="ARBA00023125"/>
    </source>
</evidence>
<dbReference type="Gene3D" id="3.90.320.10">
    <property type="match status" value="1"/>
</dbReference>
<dbReference type="InterPro" id="IPR014017">
    <property type="entry name" value="DNA_helicase_UvrD-like_C"/>
</dbReference>
<evidence type="ECO:0000256" key="4">
    <source>
        <dbReference type="ARBA" id="ARBA00022763"/>
    </source>
</evidence>
<gene>
    <name evidence="15 20" type="primary">recB</name>
    <name evidence="20" type="ORF">DKT75_01675</name>
</gene>
<keyword evidence="6 15" id="KW-0347">Helicase</keyword>
<dbReference type="GO" id="GO:0008854">
    <property type="term" value="F:exodeoxyribonuclease V activity"/>
    <property type="evidence" value="ECO:0007669"/>
    <property type="project" value="UniProtKB-EC"/>
</dbReference>
<dbReference type="GO" id="GO:0009338">
    <property type="term" value="C:exodeoxyribonuclease V complex"/>
    <property type="evidence" value="ECO:0007669"/>
    <property type="project" value="TreeGrafter"/>
</dbReference>
<evidence type="ECO:0000256" key="1">
    <source>
        <dbReference type="ARBA" id="ARBA00022722"/>
    </source>
</evidence>
<dbReference type="GO" id="GO:0003677">
    <property type="term" value="F:DNA binding"/>
    <property type="evidence" value="ECO:0007669"/>
    <property type="project" value="UniProtKB-UniRule"/>
</dbReference>
<dbReference type="InterPro" id="IPR000212">
    <property type="entry name" value="DNA_helicase_UvrD/REP"/>
</dbReference>
<dbReference type="Gene3D" id="1.10.486.10">
    <property type="entry name" value="PCRA, domain 4"/>
    <property type="match status" value="1"/>
</dbReference>
<feature type="region of interest" description="DNA-binding and helicase activity, interacts with RecC" evidence="15">
    <location>
        <begin position="1"/>
        <end position="867"/>
    </location>
</feature>
<dbReference type="Pfam" id="PF13361">
    <property type="entry name" value="UvrD_C"/>
    <property type="match status" value="1"/>
</dbReference>
<dbReference type="GO" id="GO:0000724">
    <property type="term" value="P:double-strand break repair via homologous recombination"/>
    <property type="evidence" value="ECO:0007669"/>
    <property type="project" value="UniProtKB-UniRule"/>
</dbReference>
<comment type="catalytic activity">
    <reaction evidence="13 15">
        <text>Couples ATP hydrolysis with the unwinding of duplex DNA by translocating in the 3'-5' direction.</text>
        <dbReference type="EC" id="5.6.2.4"/>
    </reaction>
</comment>
<proteinExistence type="inferred from homology"/>
<name>A0A317CK06_9GAMM</name>
<keyword evidence="5 15" id="KW-0378">Hydrolase</keyword>
<comment type="caution">
    <text evidence="20">The sequence shown here is derived from an EMBL/GenBank/DDBJ whole genome shotgun (WGS) entry which is preliminary data.</text>
</comment>
<evidence type="ECO:0000256" key="7">
    <source>
        <dbReference type="ARBA" id="ARBA00022839"/>
    </source>
</evidence>
<dbReference type="PANTHER" id="PTHR11070">
    <property type="entry name" value="UVRD / RECB / PCRA DNA HELICASE FAMILY MEMBER"/>
    <property type="match status" value="1"/>
</dbReference>
<dbReference type="InterPro" id="IPR038726">
    <property type="entry name" value="PDDEXK_AddAB-type"/>
</dbReference>
<feature type="region of interest" description="Disordered" evidence="17">
    <location>
        <begin position="932"/>
        <end position="957"/>
    </location>
</feature>
<organism evidence="20 21">
    <name type="scientific">Leucothrix arctica</name>
    <dbReference type="NCBI Taxonomy" id="1481894"/>
    <lineage>
        <taxon>Bacteria</taxon>
        <taxon>Pseudomonadati</taxon>
        <taxon>Pseudomonadota</taxon>
        <taxon>Gammaproteobacteria</taxon>
        <taxon>Thiotrichales</taxon>
        <taxon>Thiotrichaceae</taxon>
        <taxon>Leucothrix</taxon>
    </lineage>
</organism>
<keyword evidence="1 15" id="KW-0540">Nuclease</keyword>
<evidence type="ECO:0000256" key="6">
    <source>
        <dbReference type="ARBA" id="ARBA00022806"/>
    </source>
</evidence>
<evidence type="ECO:0000259" key="18">
    <source>
        <dbReference type="PROSITE" id="PS51198"/>
    </source>
</evidence>
<evidence type="ECO:0000256" key="17">
    <source>
        <dbReference type="SAM" id="MobiDB-lite"/>
    </source>
</evidence>
<feature type="binding site" evidence="16">
    <location>
        <begin position="27"/>
        <end position="34"/>
    </location>
    <ligand>
        <name>ATP</name>
        <dbReference type="ChEBI" id="CHEBI:30616"/>
    </ligand>
</feature>
<dbReference type="RefSeq" id="WP_109821704.1">
    <property type="nucleotide sequence ID" value="NZ_QGKL01000009.1"/>
</dbReference>
<keyword evidence="2 15" id="KW-0479">Metal-binding</keyword>
<dbReference type="GO" id="GO:0005829">
    <property type="term" value="C:cytosol"/>
    <property type="evidence" value="ECO:0007669"/>
    <property type="project" value="TreeGrafter"/>
</dbReference>
<feature type="domain" description="UvrD-like helicase C-terminal" evidence="19">
    <location>
        <begin position="465"/>
        <end position="762"/>
    </location>
</feature>
<keyword evidence="12 15" id="KW-0413">Isomerase</keyword>
<keyword evidence="10 15" id="KW-0238">DNA-binding</keyword>
<comment type="catalytic activity">
    <reaction evidence="15">
        <text>Exonucleolytic cleavage (in the presence of ATP) in either 5'- to 3'- or 3'- to 5'-direction to yield 5'-phosphooligonucleotides.</text>
        <dbReference type="EC" id="3.1.11.5"/>
    </reaction>
</comment>
<evidence type="ECO:0000256" key="5">
    <source>
        <dbReference type="ARBA" id="ARBA00022801"/>
    </source>
</evidence>
<dbReference type="PROSITE" id="PS51217">
    <property type="entry name" value="UVRD_HELICASE_CTER"/>
    <property type="match status" value="1"/>
</dbReference>
<dbReference type="SUPFAM" id="SSF52980">
    <property type="entry name" value="Restriction endonuclease-like"/>
    <property type="match status" value="1"/>
</dbReference>
<comment type="catalytic activity">
    <reaction evidence="14 15">
        <text>ATP + H2O = ADP + phosphate + H(+)</text>
        <dbReference type="Rhea" id="RHEA:13065"/>
        <dbReference type="ChEBI" id="CHEBI:15377"/>
        <dbReference type="ChEBI" id="CHEBI:15378"/>
        <dbReference type="ChEBI" id="CHEBI:30616"/>
        <dbReference type="ChEBI" id="CHEBI:43474"/>
        <dbReference type="ChEBI" id="CHEBI:456216"/>
        <dbReference type="EC" id="5.6.2.4"/>
    </reaction>
</comment>
<dbReference type="PROSITE" id="PS51198">
    <property type="entry name" value="UVRD_HELICASE_ATP_BIND"/>
    <property type="match status" value="1"/>
</dbReference>
<comment type="miscellaneous">
    <text evidence="15">In the RecBCD complex, RecB has a slow 3'-5' helicase, an exonuclease activity and loads RecA onto ssDNA, RecD has a fast 5'-3' helicase activity, while RecC stimulates the ATPase and processivity of the RecB helicase and contributes to recognition of the Chi site.</text>
</comment>
<feature type="binding site" evidence="15">
    <location>
        <position position="1108"/>
    </location>
    <ligand>
        <name>Mg(2+)</name>
        <dbReference type="ChEBI" id="CHEBI:18420"/>
    </ligand>
</feature>
<dbReference type="Pfam" id="PF00580">
    <property type="entry name" value="UvrD-helicase"/>
    <property type="match status" value="2"/>
</dbReference>
<dbReference type="Proteomes" id="UP000245506">
    <property type="component" value="Unassembled WGS sequence"/>
</dbReference>
<comment type="function">
    <text evidence="15">A helicase/nuclease that prepares dsDNA breaks (DSB) for recombinational DNA repair. Binds to DSBs and unwinds DNA via a highly rapid and processive ATP-dependent bidirectional helicase activity. Unwinds dsDNA until it encounters a Chi (crossover hotspot instigator) sequence from the 3' direction. Cuts ssDNA a few nucleotides 3' to the Chi site. The properties and activities of the enzyme are changed at Chi. The Chi-altered holoenzyme produces a long 3'-ssDNA overhang and facilitates RecA-binding to the ssDNA for homologous DNA recombination and repair. Holoenzyme degrades any linearized DNA that is unable to undergo homologous recombination. In the holoenzyme this subunit contributes ATPase, 3'-5' helicase, exonuclease activity and loads RecA onto ssDNA.</text>
</comment>
<evidence type="ECO:0000256" key="16">
    <source>
        <dbReference type="PROSITE-ProRule" id="PRU00560"/>
    </source>
</evidence>
<keyword evidence="3 15" id="KW-0547">Nucleotide-binding</keyword>
<dbReference type="CDD" id="cd22352">
    <property type="entry name" value="RecB_C-like"/>
    <property type="match status" value="1"/>
</dbReference>
<evidence type="ECO:0000256" key="11">
    <source>
        <dbReference type="ARBA" id="ARBA00023204"/>
    </source>
</evidence>
<sequence length="1201" mass="134509">MTELSNSPISFNAFETTLESGVNLIEASAGTGKTFSIAMLVLRFVAEKNLLIEKILVVTFTKAATQELRTRIAQRLQDLRRYLIDPEHPVSVAQDPAFKAWADALDDKKVVIERVVTALASIDNASIFTIHSFCQRMLRQYALESGQLFDAELNSNVDQLRLSLAEDYWRQQLYGASELKVAVCCGAYKTPAALLSSIGAIQDGMVTEPHGLNLDAMLSSFETAAADLQLLDKTLLLPLEKAVADDPALFKPAFVEGFAAICSALRAWLASPETAIPVSSLNAVSFKRLAADALNGVKFRKNKEFATSDERKLGFLSDLGIRETDTLDGLLLGLEQAGLAFRLGLLEYLKDQLEDSQSKLNVLSFNDLISRLSHVINTEGSGELLKAALRRQFAVAMIDEFQDTDQQQWNIFSSVYKTEEHYLYLIGDPKQAIYKFRGADIYSYLNAKGEASRAYTLDTNFRSHPNLVGAVNAFFEKSKQPFLLDDIPYHAVKAGKSESKLWCDGNPADSMVMWGLESNPDDKNGYWGSGVVRQVLRTHIINEIVNLLDADTGAKFGASPETAPSLAPKDIAILVRGNEEAATYQQQLQQAGIPAVLNSKHSVFDSLEAVQLSQLLMSLVQPANQQTLRQALSLPWFGLTGQAFDAVCADDMQLQAYVSDFQYYQQRWQQRGLMAMMRSLLEKYQVLQTLTDQPNSERRIANLNHLLELLQQAALDERLDMHKTIEWLTLAIQGEQGSDGKELRLEQDEAAVSIVTIHSSKGLEYPVVFCPELWVEKRAQSAPSGDKVVICHEESALIADLGTPKQMERFEQSQFEQSAEDLRLLYVAITRAAYRCYVPWAYVRTANKDNQSALAYLLAEHSGDDLSAQFRSLAESNACFSYEEITAQVEPKIAAKVTEAKQQLTARELQCEINQQWQMSSYSALAHLGQHSHVSPDSELPKDKSEEPQLVAEPETEVVPELIPKGAHTGNVLHDLLENNTFEAISNLDPENNIDENYLKQRSRCCLRYGLSLEEEGLKALDELLIKSVKAPLDAEDAEFTLAKVEDHACLKEMPFYFAINQMQTQGLNHLLADQPTCQDLSARSLTGQLTGFIDLICEYQGRYYVMDYKSNWLKTYDHNAMQSAMREHNYGLQYFIYSVVLHHYLKQRLPDYSYEEHFGGVRYLFLRGMDVEQPMQGVFVDKPSLEIIESLSEVLSGEVN</sequence>
<keyword evidence="9 15" id="KW-0460">Magnesium</keyword>
<dbReference type="GO" id="GO:0016887">
    <property type="term" value="F:ATP hydrolysis activity"/>
    <property type="evidence" value="ECO:0007669"/>
    <property type="project" value="RHEA"/>
</dbReference>
<comment type="domain">
    <text evidence="15">The C-terminal domain has nuclease activity and interacts with RecD. It interacts with RecA, facilitating its loading onto ssDNA.</text>
</comment>
<comment type="domain">
    <text evidence="15">The N-terminal DNA-binding domain is a ssDNA-dependent ATPase and has ATP-dependent 3'-5' helicase function. This domain interacts with RecC.</text>
</comment>
<evidence type="ECO:0000313" key="21">
    <source>
        <dbReference type="Proteomes" id="UP000245506"/>
    </source>
</evidence>
<dbReference type="OrthoDB" id="9810135at2"/>
<dbReference type="AlphaFoldDB" id="A0A317CK06"/>
<dbReference type="GO" id="GO:0043138">
    <property type="term" value="F:3'-5' DNA helicase activity"/>
    <property type="evidence" value="ECO:0007669"/>
    <property type="project" value="UniProtKB-UniRule"/>
</dbReference>
<evidence type="ECO:0000256" key="12">
    <source>
        <dbReference type="ARBA" id="ARBA00023235"/>
    </source>
</evidence>
<feature type="region of interest" description="Nuclease activity, interacts with RecD and RecA" evidence="15">
    <location>
        <begin position="916"/>
        <end position="1201"/>
    </location>
</feature>
<dbReference type="EC" id="5.6.2.4" evidence="15"/>
<keyword evidence="4 15" id="KW-0227">DNA damage</keyword>
<dbReference type="PANTHER" id="PTHR11070:SF23">
    <property type="entry name" value="RECBCD ENZYME SUBUNIT RECB"/>
    <property type="match status" value="1"/>
</dbReference>
<evidence type="ECO:0000256" key="8">
    <source>
        <dbReference type="ARBA" id="ARBA00022840"/>
    </source>
</evidence>
<evidence type="ECO:0000256" key="14">
    <source>
        <dbReference type="ARBA" id="ARBA00048988"/>
    </source>
</evidence>
<evidence type="ECO:0000256" key="9">
    <source>
        <dbReference type="ARBA" id="ARBA00022842"/>
    </source>
</evidence>
<keyword evidence="21" id="KW-1185">Reference proteome</keyword>
<dbReference type="InterPro" id="IPR004586">
    <property type="entry name" value="RecB"/>
</dbReference>
<reference evidence="20 21" key="1">
    <citation type="submission" date="2018-05" db="EMBL/GenBank/DDBJ databases">
        <title>Leucothrix arctica sp. nov., isolated from Arctic seawater.</title>
        <authorList>
            <person name="Choi A."/>
            <person name="Baek K."/>
        </authorList>
    </citation>
    <scope>NUCLEOTIDE SEQUENCE [LARGE SCALE GENOMIC DNA]</scope>
    <source>
        <strain evidence="20 21">IMCC9719</strain>
    </source>
</reference>
<accession>A0A317CK06</accession>
<protein>
    <recommendedName>
        <fullName evidence="15">RecBCD enzyme subunit RecB</fullName>
        <ecNumber evidence="15">3.1.11.5</ecNumber>
        <ecNumber evidence="15">5.6.2.4</ecNumber>
    </recommendedName>
    <alternativeName>
        <fullName evidence="15">DNA 3'-5' helicase subunit RecB</fullName>
    </alternativeName>
    <alternativeName>
        <fullName evidence="15">Exonuclease V subunit RecB</fullName>
        <shortName evidence="15">ExoV subunit RecB</shortName>
    </alternativeName>
    <alternativeName>
        <fullName evidence="15">Helicase/nuclease RecBCD subunit RecB</fullName>
    </alternativeName>
</protein>
<feature type="active site" description="For nuclease activity" evidence="15">
    <location>
        <position position="1108"/>
    </location>
</feature>
<dbReference type="HAMAP" id="MF_01485">
    <property type="entry name" value="RecB"/>
    <property type="match status" value="1"/>
</dbReference>
<evidence type="ECO:0000256" key="15">
    <source>
        <dbReference type="HAMAP-Rule" id="MF_01485"/>
    </source>
</evidence>
<dbReference type="InterPro" id="IPR014016">
    <property type="entry name" value="UvrD-like_ATP-bd"/>
</dbReference>
<feature type="compositionally biased region" description="Basic and acidic residues" evidence="17">
    <location>
        <begin position="934"/>
        <end position="947"/>
    </location>
</feature>
<dbReference type="GO" id="GO:0000287">
    <property type="term" value="F:magnesium ion binding"/>
    <property type="evidence" value="ECO:0007669"/>
    <property type="project" value="UniProtKB-UniRule"/>
</dbReference>
<dbReference type="Gene3D" id="3.40.50.300">
    <property type="entry name" value="P-loop containing nucleotide triphosphate hydrolases"/>
    <property type="match status" value="2"/>
</dbReference>
<dbReference type="NCBIfam" id="TIGR00609">
    <property type="entry name" value="recB"/>
    <property type="match status" value="1"/>
</dbReference>
<dbReference type="InterPro" id="IPR011604">
    <property type="entry name" value="PDDEXK-like_dom_sf"/>
</dbReference>
<evidence type="ECO:0000256" key="2">
    <source>
        <dbReference type="ARBA" id="ARBA00022723"/>
    </source>
</evidence>
<comment type="similarity">
    <text evidence="15">Belongs to the helicase family. UvrD subfamily.</text>
</comment>
<feature type="domain" description="UvrD-like helicase ATP-binding" evidence="18">
    <location>
        <begin position="6"/>
        <end position="464"/>
    </location>
</feature>
<keyword evidence="11 15" id="KW-0234">DNA repair</keyword>
<dbReference type="InterPro" id="IPR011335">
    <property type="entry name" value="Restrct_endonuc-II-like"/>
</dbReference>
<dbReference type="Pfam" id="PF12705">
    <property type="entry name" value="PDDEXK_1"/>
    <property type="match status" value="1"/>
</dbReference>
<evidence type="ECO:0000259" key="19">
    <source>
        <dbReference type="PROSITE" id="PS51217"/>
    </source>
</evidence>
<comment type="cofactor">
    <cofactor evidence="15">
        <name>Mg(2+)</name>
        <dbReference type="ChEBI" id="CHEBI:18420"/>
    </cofactor>
    <text evidence="15">Binds 1 Mg(2+) ion per subunit.</text>
</comment>
<comment type="subunit">
    <text evidence="15">Heterotrimer of RecB, RecC and RecD. All subunits contribute to DNA-binding. Interacts with RecA.</text>
</comment>
<evidence type="ECO:0000256" key="3">
    <source>
        <dbReference type="ARBA" id="ARBA00022741"/>
    </source>
</evidence>
<dbReference type="EC" id="3.1.11.5" evidence="15"/>